<evidence type="ECO:0000256" key="1">
    <source>
        <dbReference type="SAM" id="MobiDB-lite"/>
    </source>
</evidence>
<gene>
    <name evidence="3" type="ORF">TK0001_5232</name>
</gene>
<dbReference type="AlphaFoldDB" id="A0A2N9AWZ0"/>
<keyword evidence="2" id="KW-0732">Signal</keyword>
<accession>A0A2N9AWZ0</accession>
<evidence type="ECO:0000313" key="4">
    <source>
        <dbReference type="Proteomes" id="UP000233769"/>
    </source>
</evidence>
<dbReference type="Proteomes" id="UP000233769">
    <property type="component" value="Chromosome tk0001"/>
</dbReference>
<evidence type="ECO:0000256" key="2">
    <source>
        <dbReference type="SAM" id="SignalP"/>
    </source>
</evidence>
<reference evidence="4" key="1">
    <citation type="submission" date="2017-10" db="EMBL/GenBank/DDBJ databases">
        <authorList>
            <person name="Regsiter A."/>
            <person name="William W."/>
        </authorList>
    </citation>
    <scope>NUCLEOTIDE SEQUENCE [LARGE SCALE GENOMIC DNA]</scope>
</reference>
<proteinExistence type="predicted"/>
<name>A0A2N9AWZ0_METEX</name>
<feature type="region of interest" description="Disordered" evidence="1">
    <location>
        <begin position="34"/>
        <end position="55"/>
    </location>
</feature>
<organism evidence="3 4">
    <name type="scientific">Methylorubrum extorquens</name>
    <name type="common">Methylobacterium dichloromethanicum</name>
    <name type="synonym">Methylobacterium extorquens</name>
    <dbReference type="NCBI Taxonomy" id="408"/>
    <lineage>
        <taxon>Bacteria</taxon>
        <taxon>Pseudomonadati</taxon>
        <taxon>Pseudomonadota</taxon>
        <taxon>Alphaproteobacteria</taxon>
        <taxon>Hyphomicrobiales</taxon>
        <taxon>Methylobacteriaceae</taxon>
        <taxon>Methylorubrum</taxon>
    </lineage>
</organism>
<evidence type="ECO:0000313" key="3">
    <source>
        <dbReference type="EMBL" id="SOR31808.1"/>
    </source>
</evidence>
<protein>
    <submittedName>
        <fullName evidence="3">Uncharacterized protein</fullName>
    </submittedName>
</protein>
<feature type="chain" id="PRO_5014763811" evidence="2">
    <location>
        <begin position="24"/>
        <end position="55"/>
    </location>
</feature>
<feature type="signal peptide" evidence="2">
    <location>
        <begin position="1"/>
        <end position="23"/>
    </location>
</feature>
<sequence>MNLWQRNRLNAIALFSSWPQAPAAASAASALAPLLCPSDRSGPRTRSAGRSSRPE</sequence>
<dbReference type="EMBL" id="LT962688">
    <property type="protein sequence ID" value="SOR31808.1"/>
    <property type="molecule type" value="Genomic_DNA"/>
</dbReference>